<accession>A0A1I7N296</accession>
<keyword evidence="2" id="KW-1185">Reference proteome</keyword>
<evidence type="ECO:0000313" key="2">
    <source>
        <dbReference type="Proteomes" id="UP000199423"/>
    </source>
</evidence>
<dbReference type="Proteomes" id="UP000199423">
    <property type="component" value="Unassembled WGS sequence"/>
</dbReference>
<reference evidence="2" key="1">
    <citation type="submission" date="2016-10" db="EMBL/GenBank/DDBJ databases">
        <authorList>
            <person name="Varghese N."/>
            <person name="Submissions S."/>
        </authorList>
    </citation>
    <scope>NUCLEOTIDE SEQUENCE [LARGE SCALE GENOMIC DNA]</scope>
    <source>
        <strain evidence="2">DSM 1565</strain>
    </source>
</reference>
<dbReference type="AlphaFoldDB" id="A0A1I7N296"/>
<protein>
    <submittedName>
        <fullName evidence="1">Uncharacterized protein</fullName>
    </submittedName>
</protein>
<evidence type="ECO:0000313" key="1">
    <source>
        <dbReference type="EMBL" id="SFV28791.1"/>
    </source>
</evidence>
<organism evidence="1 2">
    <name type="scientific">Hyphomicrobium facile</name>
    <dbReference type="NCBI Taxonomy" id="51670"/>
    <lineage>
        <taxon>Bacteria</taxon>
        <taxon>Pseudomonadati</taxon>
        <taxon>Pseudomonadota</taxon>
        <taxon>Alphaproteobacteria</taxon>
        <taxon>Hyphomicrobiales</taxon>
        <taxon>Hyphomicrobiaceae</taxon>
        <taxon>Hyphomicrobium</taxon>
    </lineage>
</organism>
<proteinExistence type="predicted"/>
<gene>
    <name evidence="1" type="ORF">SAMN04488557_1094</name>
</gene>
<dbReference type="RefSeq" id="WP_280140529.1">
    <property type="nucleotide sequence ID" value="NZ_FPCH01000001.1"/>
</dbReference>
<sequence>MTEKTDAIFLLALLILTIVGLAVSSATHAEDQGFPTEYLR</sequence>
<dbReference type="EMBL" id="FPCH01000001">
    <property type="protein sequence ID" value="SFV28791.1"/>
    <property type="molecule type" value="Genomic_DNA"/>
</dbReference>
<name>A0A1I7N296_9HYPH</name>